<dbReference type="InterPro" id="IPR029066">
    <property type="entry name" value="PLP-binding_barrel"/>
</dbReference>
<dbReference type="SUPFAM" id="SSF51419">
    <property type="entry name" value="PLP-binding barrel"/>
    <property type="match status" value="1"/>
</dbReference>
<organism evidence="4 5">
    <name type="scientific">Pontibacter aydingkolensis</name>
    <dbReference type="NCBI Taxonomy" id="1911536"/>
    <lineage>
        <taxon>Bacteria</taxon>
        <taxon>Pseudomonadati</taxon>
        <taxon>Bacteroidota</taxon>
        <taxon>Cytophagia</taxon>
        <taxon>Cytophagales</taxon>
        <taxon>Hymenobacteraceae</taxon>
        <taxon>Pontibacter</taxon>
    </lineage>
</organism>
<dbReference type="RefSeq" id="WP_219876587.1">
    <property type="nucleotide sequence ID" value="NZ_JAHYXK010000004.1"/>
</dbReference>
<dbReference type="InterPro" id="IPR051466">
    <property type="entry name" value="D-amino_acid_metab_enzyme"/>
</dbReference>
<gene>
    <name evidence="4" type="ORF">K0O23_06470</name>
</gene>
<sequence length="369" mass="41272">MNITTPTLLLDKKKAFNNIQRMVEKARNSGVRLRPHFKTHQSAQVGEWFREFNIDSITVSSIRMAWYFARHGWNDILVAFPANILEMEGINLLAGKVNLHLVAVNLETVEALAKGLEQPVRIWLKIDTGYHRTGILPHAHIELDEMLNLIHKSDRLHFEGFLTHDGHTYKETEVEAIRSIHNTSVYLLHLLRDRYKAQFPDLKLSMGDTPSCSILEDLSGVDEIRPGNFVFYDLTQEHIGSCNYADIAVCMACPVVALHPDRHEIILYGGSVHFSKDSLQLADGSVIFGRVVALADNGWSEPLEGIELGSLSQEHGIVKATPKMFGKYKIGDLMGILPVHSCLTADVMKGYLTTGGEQLEHMSGVGQLV</sequence>
<evidence type="ECO:0000256" key="1">
    <source>
        <dbReference type="ARBA" id="ARBA00005323"/>
    </source>
</evidence>
<dbReference type="Pfam" id="PF14031">
    <property type="entry name" value="D-ser_dehydrat"/>
    <property type="match status" value="1"/>
</dbReference>
<evidence type="ECO:0000313" key="4">
    <source>
        <dbReference type="EMBL" id="MBW7466704.1"/>
    </source>
</evidence>
<dbReference type="Gene3D" id="3.20.20.10">
    <property type="entry name" value="Alanine racemase"/>
    <property type="match status" value="1"/>
</dbReference>
<protein>
    <submittedName>
        <fullName evidence="4">Alanine racemase</fullName>
        <ecNumber evidence="4">5.1.1.1</ecNumber>
    </submittedName>
</protein>
<dbReference type="InterPro" id="IPR001608">
    <property type="entry name" value="Ala_racemase_N"/>
</dbReference>
<dbReference type="Pfam" id="PF01168">
    <property type="entry name" value="Ala_racemase_N"/>
    <property type="match status" value="1"/>
</dbReference>
<comment type="caution">
    <text evidence="4">The sequence shown here is derived from an EMBL/GenBank/DDBJ whole genome shotgun (WGS) entry which is preliminary data.</text>
</comment>
<feature type="domain" description="D-serine dehydratase-like" evidence="3">
    <location>
        <begin position="248"/>
        <end position="355"/>
    </location>
</feature>
<dbReference type="InterPro" id="IPR026956">
    <property type="entry name" value="D-ser_dehydrat-like_dom"/>
</dbReference>
<proteinExistence type="inferred from homology"/>
<dbReference type="EC" id="5.1.1.1" evidence="4"/>
<dbReference type="Gene3D" id="2.40.37.20">
    <property type="entry name" value="D-serine dehydratase-like domain"/>
    <property type="match status" value="1"/>
</dbReference>
<dbReference type="EMBL" id="JAHYXK010000004">
    <property type="protein sequence ID" value="MBW7466704.1"/>
    <property type="molecule type" value="Genomic_DNA"/>
</dbReference>
<dbReference type="Proteomes" id="UP000813018">
    <property type="component" value="Unassembled WGS sequence"/>
</dbReference>
<evidence type="ECO:0000259" key="3">
    <source>
        <dbReference type="SMART" id="SM01119"/>
    </source>
</evidence>
<dbReference type="InterPro" id="IPR042208">
    <property type="entry name" value="D-ser_dehydrat-like_sf"/>
</dbReference>
<keyword evidence="4" id="KW-0413">Isomerase</keyword>
<dbReference type="SMART" id="SM01119">
    <property type="entry name" value="D-ser_dehydrat"/>
    <property type="match status" value="1"/>
</dbReference>
<reference evidence="4 5" key="1">
    <citation type="journal article" date="2016" name="Int. J. Syst. Evol. Microbiol.">
        <title>Pontibacter aydingkolensis sp. nov., isolated from soil of a salt lake.</title>
        <authorList>
            <person name="Osman G."/>
            <person name="Zhang T."/>
            <person name="Lou K."/>
            <person name="Gao Y."/>
            <person name="Chang W."/>
            <person name="Lin Q."/>
            <person name="Yang H.M."/>
            <person name="Huo X.D."/>
            <person name="Wang N."/>
        </authorList>
    </citation>
    <scope>NUCLEOTIDE SEQUENCE [LARGE SCALE GENOMIC DNA]</scope>
    <source>
        <strain evidence="4 5">KACC 19255</strain>
    </source>
</reference>
<name>A0ABS7CS72_9BACT</name>
<comment type="similarity">
    <text evidence="1">Belongs to the DSD1 family.</text>
</comment>
<evidence type="ECO:0000313" key="5">
    <source>
        <dbReference type="Proteomes" id="UP000813018"/>
    </source>
</evidence>
<keyword evidence="5" id="KW-1185">Reference proteome</keyword>
<evidence type="ECO:0000256" key="2">
    <source>
        <dbReference type="ARBA" id="ARBA00023239"/>
    </source>
</evidence>
<dbReference type="GO" id="GO:0008784">
    <property type="term" value="F:alanine racemase activity"/>
    <property type="evidence" value="ECO:0007669"/>
    <property type="project" value="UniProtKB-EC"/>
</dbReference>
<keyword evidence="2" id="KW-0456">Lyase</keyword>
<accession>A0ABS7CS72</accession>
<dbReference type="PANTHER" id="PTHR28004">
    <property type="entry name" value="ZGC:162816-RELATED"/>
    <property type="match status" value="1"/>
</dbReference>
<dbReference type="PANTHER" id="PTHR28004:SF2">
    <property type="entry name" value="D-SERINE DEHYDRATASE"/>
    <property type="match status" value="1"/>
</dbReference>